<protein>
    <submittedName>
        <fullName evidence="1">Uncharacterized protein</fullName>
    </submittedName>
</protein>
<organism evidence="1 2">
    <name type="scientific">Sphaerodactylus townsendi</name>
    <dbReference type="NCBI Taxonomy" id="933632"/>
    <lineage>
        <taxon>Eukaryota</taxon>
        <taxon>Metazoa</taxon>
        <taxon>Chordata</taxon>
        <taxon>Craniata</taxon>
        <taxon>Vertebrata</taxon>
        <taxon>Euteleostomi</taxon>
        <taxon>Lepidosauria</taxon>
        <taxon>Squamata</taxon>
        <taxon>Bifurcata</taxon>
        <taxon>Gekkota</taxon>
        <taxon>Sphaerodactylidae</taxon>
        <taxon>Sphaerodactylus</taxon>
    </lineage>
</organism>
<proteinExistence type="predicted"/>
<sequence>MMASMHEDTKETIVTFRDEVKDGFTKLENRLDKMETELTGVKKELNHLKKMEESITEMKHEIKIANNNIATFDVRTGIVKNGIEEVKNQMALLELKMKENVLRLRGCEEAEDEDLKVIIVEAIAELLSIRGKGKKSGIL</sequence>
<gene>
    <name evidence="1" type="ORF">K3G42_017308</name>
</gene>
<keyword evidence="2" id="KW-1185">Reference proteome</keyword>
<evidence type="ECO:0000313" key="1">
    <source>
        <dbReference type="EMBL" id="KAH8016408.1"/>
    </source>
</evidence>
<name>A0ACB8G9I4_9SAUR</name>
<accession>A0ACB8G9I4</accession>
<comment type="caution">
    <text evidence="1">The sequence shown here is derived from an EMBL/GenBank/DDBJ whole genome shotgun (WGS) entry which is preliminary data.</text>
</comment>
<dbReference type="Proteomes" id="UP000827872">
    <property type="component" value="Linkage Group LG01"/>
</dbReference>
<evidence type="ECO:0000313" key="2">
    <source>
        <dbReference type="Proteomes" id="UP000827872"/>
    </source>
</evidence>
<reference evidence="1" key="1">
    <citation type="submission" date="2021-08" db="EMBL/GenBank/DDBJ databases">
        <title>The first chromosome-level gecko genome reveals the dynamic sex chromosomes of Neotropical dwarf geckos (Sphaerodactylidae: Sphaerodactylus).</title>
        <authorList>
            <person name="Pinto B.J."/>
            <person name="Keating S.E."/>
            <person name="Gamble T."/>
        </authorList>
    </citation>
    <scope>NUCLEOTIDE SEQUENCE</scope>
    <source>
        <strain evidence="1">TG3544</strain>
    </source>
</reference>
<dbReference type="EMBL" id="CM037614">
    <property type="protein sequence ID" value="KAH8016408.1"/>
    <property type="molecule type" value="Genomic_DNA"/>
</dbReference>